<dbReference type="GO" id="GO:0005524">
    <property type="term" value="F:ATP binding"/>
    <property type="evidence" value="ECO:0007669"/>
    <property type="project" value="UniProtKB-KW"/>
</dbReference>
<evidence type="ECO:0000256" key="3">
    <source>
        <dbReference type="ARBA" id="ARBA00022741"/>
    </source>
</evidence>
<dbReference type="AlphaFoldDB" id="A0A9W5X621"/>
<dbReference type="InterPro" id="IPR042213">
    <property type="entry name" value="NBD_C_sf"/>
</dbReference>
<dbReference type="SUPFAM" id="SSF142764">
    <property type="entry name" value="YgbK-like"/>
    <property type="match status" value="1"/>
</dbReference>
<dbReference type="Pfam" id="PF17042">
    <property type="entry name" value="NBD_C"/>
    <property type="match status" value="1"/>
</dbReference>
<comment type="caution">
    <text evidence="9">The sequence shown here is derived from an EMBL/GenBank/DDBJ whole genome shotgun (WGS) entry which is preliminary data.</text>
</comment>
<accession>A0A9W5X621</accession>
<evidence type="ECO:0000259" key="8">
    <source>
        <dbReference type="Pfam" id="PF17042"/>
    </source>
</evidence>
<keyword evidence="5" id="KW-0067">ATP-binding</keyword>
<protein>
    <submittedName>
        <fullName evidence="9">Type III effector Hrp-dependent outer domain-containing protein</fullName>
    </submittedName>
</protein>
<evidence type="ECO:0000256" key="2">
    <source>
        <dbReference type="ARBA" id="ARBA00022679"/>
    </source>
</evidence>
<name>A0A9W5X621_9BACI</name>
<keyword evidence="4" id="KW-0418">Kinase</keyword>
<keyword evidence="2" id="KW-0808">Transferase</keyword>
<keyword evidence="10" id="KW-1185">Reference proteome</keyword>
<feature type="domain" description="Four-carbon acid sugar kinase nucleotide binding" evidence="8">
    <location>
        <begin position="276"/>
        <end position="449"/>
    </location>
</feature>
<dbReference type="RefSeq" id="WP_188725358.1">
    <property type="nucleotide sequence ID" value="NZ_BMJD01000022.1"/>
</dbReference>
<feature type="domain" description="Four-carbon acid sugar kinase N-terminal" evidence="7">
    <location>
        <begin position="9"/>
        <end position="250"/>
    </location>
</feature>
<evidence type="ECO:0000256" key="5">
    <source>
        <dbReference type="ARBA" id="ARBA00022840"/>
    </source>
</evidence>
<keyword evidence="6" id="KW-0119">Carbohydrate metabolism</keyword>
<dbReference type="Gene3D" id="3.40.50.10840">
    <property type="entry name" value="Putative sugar-binding, N-terminal domain"/>
    <property type="match status" value="1"/>
</dbReference>
<organism evidence="9 10">
    <name type="scientific">Lentibacillus populi</name>
    <dbReference type="NCBI Taxonomy" id="1827502"/>
    <lineage>
        <taxon>Bacteria</taxon>
        <taxon>Bacillati</taxon>
        <taxon>Bacillota</taxon>
        <taxon>Bacilli</taxon>
        <taxon>Bacillales</taxon>
        <taxon>Bacillaceae</taxon>
        <taxon>Lentibacillus</taxon>
    </lineage>
</organism>
<comment type="similarity">
    <text evidence="1">Belongs to the four-carbon acid sugar kinase family.</text>
</comment>
<evidence type="ECO:0000256" key="6">
    <source>
        <dbReference type="ARBA" id="ARBA00023277"/>
    </source>
</evidence>
<dbReference type="InterPro" id="IPR010737">
    <property type="entry name" value="4-carb_acid_sugar_kinase_N"/>
</dbReference>
<dbReference type="InterPro" id="IPR031475">
    <property type="entry name" value="NBD_C"/>
</dbReference>
<dbReference type="Pfam" id="PF07005">
    <property type="entry name" value="SBD_N"/>
    <property type="match status" value="1"/>
</dbReference>
<evidence type="ECO:0000313" key="10">
    <source>
        <dbReference type="Proteomes" id="UP000621492"/>
    </source>
</evidence>
<evidence type="ECO:0000313" key="9">
    <source>
        <dbReference type="EMBL" id="GGB48152.1"/>
    </source>
</evidence>
<dbReference type="GO" id="GO:0016301">
    <property type="term" value="F:kinase activity"/>
    <property type="evidence" value="ECO:0007669"/>
    <property type="project" value="UniProtKB-KW"/>
</dbReference>
<dbReference type="Proteomes" id="UP000621492">
    <property type="component" value="Unassembled WGS sequence"/>
</dbReference>
<evidence type="ECO:0000259" key="7">
    <source>
        <dbReference type="Pfam" id="PF07005"/>
    </source>
</evidence>
<evidence type="ECO:0000256" key="1">
    <source>
        <dbReference type="ARBA" id="ARBA00005715"/>
    </source>
</evidence>
<dbReference type="Gene3D" id="3.40.980.20">
    <property type="entry name" value="Four-carbon acid sugar kinase, nucleotide binding domain"/>
    <property type="match status" value="1"/>
</dbReference>
<keyword evidence="3" id="KW-0547">Nucleotide-binding</keyword>
<sequence>MKPKGRLLSFYGDDFTGSTDAMEALTNSGFKTVLFLEPPTKKMLDERFPEVQCIGVAGVSRTMNPEQMEMELKPILEKIKELGTPVNHYKICSTFDSAPEVGSIGKVLEMILEINNAQPYVPIIAGAPPLNRYTVFGNHFAKVENKIFRLDEHPVMSRHPITPMQEADLLKHLNKQTTKHLSLINVNSLNESAAEIRSSINEIIEEEKPSGIMFDVLTDHHLTKIGSLICEESRKDNLFVIGSSGVEYALSNYWNVHEKVKERHPNEESIKKEQVLVVSGSCSPITSEQIKHGLKNGFAGLKISPVKLINTEVSIDYLNKLVKNVVNTINEGKNLIIYSALGPEDSSIAETREYLTSIGEETSKSGQLLGEKLGRLIKETVERTSLKRITIAGGDTSSYSTLEMGIYALEMIARMAPGAPLCRSYSNNKRFNGLEIALKGGQLGQVDYFSKVHQGSEEKIIN</sequence>
<dbReference type="InterPro" id="IPR037051">
    <property type="entry name" value="4-carb_acid_sugar_kinase_N_sf"/>
</dbReference>
<evidence type="ECO:0000256" key="4">
    <source>
        <dbReference type="ARBA" id="ARBA00022777"/>
    </source>
</evidence>
<proteinExistence type="inferred from homology"/>
<gene>
    <name evidence="9" type="ORF">GCM10011409_27130</name>
</gene>
<reference evidence="9" key="2">
    <citation type="submission" date="2020-09" db="EMBL/GenBank/DDBJ databases">
        <authorList>
            <person name="Sun Q."/>
            <person name="Zhou Y."/>
        </authorList>
    </citation>
    <scope>NUCLEOTIDE SEQUENCE</scope>
    <source>
        <strain evidence="9">CGMCC 1.15454</strain>
    </source>
</reference>
<reference evidence="9" key="1">
    <citation type="journal article" date="2014" name="Int. J. Syst. Evol. Microbiol.">
        <title>Complete genome sequence of Corynebacterium casei LMG S-19264T (=DSM 44701T), isolated from a smear-ripened cheese.</title>
        <authorList>
            <consortium name="US DOE Joint Genome Institute (JGI-PGF)"/>
            <person name="Walter F."/>
            <person name="Albersmeier A."/>
            <person name="Kalinowski J."/>
            <person name="Ruckert C."/>
        </authorList>
    </citation>
    <scope>NUCLEOTIDE SEQUENCE</scope>
    <source>
        <strain evidence="9">CGMCC 1.15454</strain>
    </source>
</reference>
<dbReference type="EMBL" id="BMJD01000022">
    <property type="protein sequence ID" value="GGB48152.1"/>
    <property type="molecule type" value="Genomic_DNA"/>
</dbReference>